<name>A0ABN0J6H8_9LEPT</name>
<gene>
    <name evidence="1" type="ORF">LEP1GSC035_3667</name>
</gene>
<dbReference type="EMBL" id="AHMH02000008">
    <property type="protein sequence ID" value="EMN02629.1"/>
    <property type="molecule type" value="Genomic_DNA"/>
</dbReference>
<organism evidence="1 2">
    <name type="scientific">Leptospira noguchii str. 2007001578</name>
    <dbReference type="NCBI Taxonomy" id="1049974"/>
    <lineage>
        <taxon>Bacteria</taxon>
        <taxon>Pseudomonadati</taxon>
        <taxon>Spirochaetota</taxon>
        <taxon>Spirochaetia</taxon>
        <taxon>Leptospirales</taxon>
        <taxon>Leptospiraceae</taxon>
        <taxon>Leptospira</taxon>
    </lineage>
</organism>
<keyword evidence="2" id="KW-1185">Reference proteome</keyword>
<proteinExistence type="predicted"/>
<evidence type="ECO:0000313" key="2">
    <source>
        <dbReference type="Proteomes" id="UP000012099"/>
    </source>
</evidence>
<reference evidence="1 2" key="1">
    <citation type="submission" date="2013-01" db="EMBL/GenBank/DDBJ databases">
        <authorList>
            <person name="Harkins D.M."/>
            <person name="Durkin A.S."/>
            <person name="Brinkac L.M."/>
            <person name="Haft D.H."/>
            <person name="Selengut J.D."/>
            <person name="Sanka R."/>
            <person name="DePew J."/>
            <person name="Purushe J."/>
            <person name="Whelen A.C."/>
            <person name="Vinetz J.M."/>
            <person name="Sutton G.G."/>
            <person name="Nierman W.C."/>
            <person name="Fouts D.E."/>
        </authorList>
    </citation>
    <scope>NUCLEOTIDE SEQUENCE [LARGE SCALE GENOMIC DNA]</scope>
    <source>
        <strain evidence="1 2">2007001578</strain>
    </source>
</reference>
<dbReference type="Proteomes" id="UP000012099">
    <property type="component" value="Unassembled WGS sequence"/>
</dbReference>
<evidence type="ECO:0000313" key="1">
    <source>
        <dbReference type="EMBL" id="EMN02629.1"/>
    </source>
</evidence>
<accession>A0ABN0J6H8</accession>
<protein>
    <submittedName>
        <fullName evidence="1">Uncharacterized protein</fullName>
    </submittedName>
</protein>
<sequence length="44" mass="5127">MKFTKKLLKMCKNLKQILGKIFKKILGFARKLKIIFTIIACPDT</sequence>
<comment type="caution">
    <text evidence="1">The sequence shown here is derived from an EMBL/GenBank/DDBJ whole genome shotgun (WGS) entry which is preliminary data.</text>
</comment>